<organism evidence="2 3">
    <name type="scientific">Adhaeribacter aerolatus</name>
    <dbReference type="NCBI Taxonomy" id="670289"/>
    <lineage>
        <taxon>Bacteria</taxon>
        <taxon>Pseudomonadati</taxon>
        <taxon>Bacteroidota</taxon>
        <taxon>Cytophagia</taxon>
        <taxon>Cytophagales</taxon>
        <taxon>Hymenobacteraceae</taxon>
        <taxon>Adhaeribacter</taxon>
    </lineage>
</organism>
<evidence type="ECO:0000313" key="3">
    <source>
        <dbReference type="Proteomes" id="UP000321532"/>
    </source>
</evidence>
<feature type="signal peptide" evidence="1">
    <location>
        <begin position="1"/>
        <end position="22"/>
    </location>
</feature>
<gene>
    <name evidence="2" type="ORF">AAE02nite_27220</name>
</gene>
<reference evidence="2 3" key="1">
    <citation type="submission" date="2019-07" db="EMBL/GenBank/DDBJ databases">
        <title>Whole genome shotgun sequence of Adhaeribacter aerolatus NBRC 106133.</title>
        <authorList>
            <person name="Hosoyama A."/>
            <person name="Uohara A."/>
            <person name="Ohji S."/>
            <person name="Ichikawa N."/>
        </authorList>
    </citation>
    <scope>NUCLEOTIDE SEQUENCE [LARGE SCALE GENOMIC DNA]</scope>
    <source>
        <strain evidence="2 3">NBRC 106133</strain>
    </source>
</reference>
<keyword evidence="3" id="KW-1185">Reference proteome</keyword>
<accession>A0A512AZA9</accession>
<dbReference type="EMBL" id="BJYS01000019">
    <property type="protein sequence ID" value="GEO05058.1"/>
    <property type="molecule type" value="Genomic_DNA"/>
</dbReference>
<protein>
    <submittedName>
        <fullName evidence="2">Uncharacterized protein</fullName>
    </submittedName>
</protein>
<dbReference type="OrthoDB" id="952442at2"/>
<comment type="caution">
    <text evidence="2">The sequence shown here is derived from an EMBL/GenBank/DDBJ whole genome shotgun (WGS) entry which is preliminary data.</text>
</comment>
<evidence type="ECO:0000313" key="2">
    <source>
        <dbReference type="EMBL" id="GEO05058.1"/>
    </source>
</evidence>
<sequence length="217" mass="24296">MKILKNALLVGVLATFSSQVSAQMVNSTEPIVLSVDGYVVTPAQDTLKGQVAARVVNNYVTQIVFKDAKGTKTKYSADDVIGYGQKRPKLLRDYNDLTSVDKNHLHYESIDHPTKAGKKVFAERLMNGSRIKLFDNPTGSESSTNVAGFKLKENESSYVVYKQGSKPFILKKRKYEEEFAALFGDCPEFMNYANSQPDLKKFNKLGTVVENYNSRCR</sequence>
<dbReference type="AlphaFoldDB" id="A0A512AZA9"/>
<dbReference type="Proteomes" id="UP000321532">
    <property type="component" value="Unassembled WGS sequence"/>
</dbReference>
<name>A0A512AZA9_9BACT</name>
<keyword evidence="1" id="KW-0732">Signal</keyword>
<proteinExistence type="predicted"/>
<evidence type="ECO:0000256" key="1">
    <source>
        <dbReference type="SAM" id="SignalP"/>
    </source>
</evidence>
<feature type="chain" id="PRO_5021786051" evidence="1">
    <location>
        <begin position="23"/>
        <end position="217"/>
    </location>
</feature>
<dbReference type="RefSeq" id="WP_146898316.1">
    <property type="nucleotide sequence ID" value="NZ_BJYS01000019.1"/>
</dbReference>